<feature type="transmembrane region" description="Helical" evidence="7">
    <location>
        <begin position="382"/>
        <end position="401"/>
    </location>
</feature>
<feature type="transmembrane region" description="Helical" evidence="7">
    <location>
        <begin position="229"/>
        <end position="252"/>
    </location>
</feature>
<keyword evidence="5 7" id="KW-1133">Transmembrane helix</keyword>
<keyword evidence="2" id="KW-0813">Transport</keyword>
<dbReference type="Gene3D" id="1.20.1250.20">
    <property type="entry name" value="MFS general substrate transporter like domains"/>
    <property type="match status" value="1"/>
</dbReference>
<evidence type="ECO:0000256" key="3">
    <source>
        <dbReference type="ARBA" id="ARBA00022475"/>
    </source>
</evidence>
<dbReference type="GO" id="GO:0005886">
    <property type="term" value="C:plasma membrane"/>
    <property type="evidence" value="ECO:0007669"/>
    <property type="project" value="UniProtKB-SubCell"/>
</dbReference>
<feature type="transmembrane region" description="Helical" evidence="7">
    <location>
        <begin position="316"/>
        <end position="338"/>
    </location>
</feature>
<evidence type="ECO:0000256" key="4">
    <source>
        <dbReference type="ARBA" id="ARBA00022692"/>
    </source>
</evidence>
<comment type="subcellular location">
    <subcellularLocation>
        <location evidence="1">Cell membrane</location>
        <topology evidence="1">Multi-pass membrane protein</topology>
    </subcellularLocation>
</comment>
<keyword evidence="9" id="KW-1185">Reference proteome</keyword>
<reference evidence="8 9" key="1">
    <citation type="submission" date="2023-10" db="EMBL/GenBank/DDBJ databases">
        <title>Complete Genome Sequence of Limnobacter thiooxidans CS-K2T, Isolated from freshwater lake sediments in Bavaria, Germany.</title>
        <authorList>
            <person name="Naruki M."/>
            <person name="Watanabe A."/>
            <person name="Warashina T."/>
            <person name="Morita T."/>
            <person name="Arakawa K."/>
        </authorList>
    </citation>
    <scope>NUCLEOTIDE SEQUENCE [LARGE SCALE GENOMIC DNA]</scope>
    <source>
        <strain evidence="8 9">CS-K2</strain>
    </source>
</reference>
<dbReference type="KEGG" id="lto:RGQ30_18400"/>
<feature type="transmembrane region" description="Helical" evidence="7">
    <location>
        <begin position="174"/>
        <end position="191"/>
    </location>
</feature>
<feature type="transmembrane region" description="Helical" evidence="7">
    <location>
        <begin position="77"/>
        <end position="106"/>
    </location>
</feature>
<sequence length="425" mass="46079">MKPGFYTIMAAQFFSSLADNALLIAAIALLFQIQSPDWMTPLLKLFFVVSYVLLAPFVGGFADTLPKGKVMMITNFIKVIGCLMMFFGIHPLISYAVVGLGAAAYSPAKYGILTELLPHDRLVEANGWIEGLTVTSIILGTVLGGVLIAPGTSEYLLQLHIPGVTENMDTPAEAAIFVITAGYLIAAIFNFKIPDTGARYEPQMSHPAIMTRKFYGCVKQLWNDKLGQISLAVTTLFWGAGATLQFIVLKWAEVALGLPLDKGAILQGVCAFGVAAGAVAAAKMIPLKKSMLVLPMGILMGLVCMTMVMVNNQGMAYLLITLIGALSGFFVVPMNALLQHRGHVLMSAGRSIAIQNFNENISVLTMLSIYALLISFDVHVNTVILMFGGFVMCTMSLVILWHRRNQRLYNVEARIGEDRPVGLPH</sequence>
<proteinExistence type="predicted"/>
<accession>A0AA86M8N9</accession>
<organism evidence="8 9">
    <name type="scientific">Limnobacter thiooxidans</name>
    <dbReference type="NCBI Taxonomy" id="131080"/>
    <lineage>
        <taxon>Bacteria</taxon>
        <taxon>Pseudomonadati</taxon>
        <taxon>Pseudomonadota</taxon>
        <taxon>Betaproteobacteria</taxon>
        <taxon>Burkholderiales</taxon>
        <taxon>Burkholderiaceae</taxon>
        <taxon>Limnobacter</taxon>
    </lineage>
</organism>
<dbReference type="NCBIfam" id="NF008397">
    <property type="entry name" value="PRK11195.1"/>
    <property type="match status" value="1"/>
</dbReference>
<dbReference type="PANTHER" id="PTHR43266">
    <property type="entry name" value="MACROLIDE-EFFLUX PROTEIN"/>
    <property type="match status" value="1"/>
</dbReference>
<gene>
    <name evidence="8" type="primary">lplT</name>
    <name evidence="8" type="ORF">RGQ30_18400</name>
</gene>
<keyword evidence="4 7" id="KW-0812">Transmembrane</keyword>
<dbReference type="GO" id="GO:0022857">
    <property type="term" value="F:transmembrane transporter activity"/>
    <property type="evidence" value="ECO:0007669"/>
    <property type="project" value="InterPro"/>
</dbReference>
<feature type="transmembrane region" description="Helical" evidence="7">
    <location>
        <begin position="292"/>
        <end position="310"/>
    </location>
</feature>
<feature type="transmembrane region" description="Helical" evidence="7">
    <location>
        <begin position="6"/>
        <end position="30"/>
    </location>
</feature>
<feature type="transmembrane region" description="Helical" evidence="7">
    <location>
        <begin position="359"/>
        <end position="376"/>
    </location>
</feature>
<dbReference type="SUPFAM" id="SSF103473">
    <property type="entry name" value="MFS general substrate transporter"/>
    <property type="match status" value="1"/>
</dbReference>
<dbReference type="InterPro" id="IPR011701">
    <property type="entry name" value="MFS"/>
</dbReference>
<evidence type="ECO:0000313" key="9">
    <source>
        <dbReference type="Proteomes" id="UP001329151"/>
    </source>
</evidence>
<evidence type="ECO:0000256" key="5">
    <source>
        <dbReference type="ARBA" id="ARBA00022989"/>
    </source>
</evidence>
<feature type="transmembrane region" description="Helical" evidence="7">
    <location>
        <begin position="264"/>
        <end position="285"/>
    </location>
</feature>
<dbReference type="Proteomes" id="UP001329151">
    <property type="component" value="Chromosome"/>
</dbReference>
<dbReference type="CDD" id="cd06173">
    <property type="entry name" value="MFS_MefA_like"/>
    <property type="match status" value="1"/>
</dbReference>
<dbReference type="InterPro" id="IPR036259">
    <property type="entry name" value="MFS_trans_sf"/>
</dbReference>
<name>A0AA86M8N9_9BURK</name>
<keyword evidence="3" id="KW-1003">Cell membrane</keyword>
<evidence type="ECO:0000313" key="8">
    <source>
        <dbReference type="EMBL" id="BET26339.1"/>
    </source>
</evidence>
<feature type="transmembrane region" description="Helical" evidence="7">
    <location>
        <begin position="42"/>
        <end position="62"/>
    </location>
</feature>
<keyword evidence="6 7" id="KW-0472">Membrane</keyword>
<dbReference type="PANTHER" id="PTHR43266:SF2">
    <property type="entry name" value="MAJOR FACILITATOR SUPERFAMILY (MFS) PROFILE DOMAIN-CONTAINING PROTEIN"/>
    <property type="match status" value="1"/>
</dbReference>
<evidence type="ECO:0000256" key="1">
    <source>
        <dbReference type="ARBA" id="ARBA00004651"/>
    </source>
</evidence>
<evidence type="ECO:0000256" key="2">
    <source>
        <dbReference type="ARBA" id="ARBA00022448"/>
    </source>
</evidence>
<protein>
    <submittedName>
        <fullName evidence="8">Lysophospholipid transporter LplT</fullName>
    </submittedName>
</protein>
<dbReference type="Pfam" id="PF07690">
    <property type="entry name" value="MFS_1"/>
    <property type="match status" value="1"/>
</dbReference>
<dbReference type="AlphaFoldDB" id="A0AA86M8N9"/>
<evidence type="ECO:0000256" key="6">
    <source>
        <dbReference type="ARBA" id="ARBA00023136"/>
    </source>
</evidence>
<evidence type="ECO:0000256" key="7">
    <source>
        <dbReference type="SAM" id="Phobius"/>
    </source>
</evidence>
<dbReference type="EMBL" id="AP028947">
    <property type="protein sequence ID" value="BET26339.1"/>
    <property type="molecule type" value="Genomic_DNA"/>
</dbReference>
<dbReference type="RefSeq" id="WP_130556179.1">
    <property type="nucleotide sequence ID" value="NZ_AP028947.1"/>
</dbReference>